<feature type="compositionally biased region" description="Low complexity" evidence="2">
    <location>
        <begin position="38"/>
        <end position="53"/>
    </location>
</feature>
<evidence type="ECO:0000313" key="3">
    <source>
        <dbReference type="EMBL" id="KIJ62300.1"/>
    </source>
</evidence>
<protein>
    <submittedName>
        <fullName evidence="3">Uncharacterized protein</fullName>
    </submittedName>
</protein>
<evidence type="ECO:0000256" key="2">
    <source>
        <dbReference type="SAM" id="MobiDB-lite"/>
    </source>
</evidence>
<dbReference type="Proteomes" id="UP000053820">
    <property type="component" value="Unassembled WGS sequence"/>
</dbReference>
<feature type="compositionally biased region" description="Basic and acidic residues" evidence="2">
    <location>
        <begin position="55"/>
        <end position="65"/>
    </location>
</feature>
<accession>A0A0C9VVX0</accession>
<dbReference type="OrthoDB" id="3070390at2759"/>
<sequence>MGVPSVVPQSTARIPVPETTRPNLLPRPQSFPRPRTISPRPSSNSSGSNVGSHSSHRETVGRLTRELWDTRREVTALQAREKVILDELDTMGARPNTVSSERSLLARDDARVRLSQTEAELRQERVKRLRAERALHDVERECRAPFVVPALFQAFMSLSELSG</sequence>
<feature type="coiled-coil region" evidence="1">
    <location>
        <begin position="107"/>
        <end position="141"/>
    </location>
</feature>
<evidence type="ECO:0000313" key="4">
    <source>
        <dbReference type="Proteomes" id="UP000053820"/>
    </source>
</evidence>
<reference evidence="3 4" key="1">
    <citation type="submission" date="2014-04" db="EMBL/GenBank/DDBJ databases">
        <title>Evolutionary Origins and Diversification of the Mycorrhizal Mutualists.</title>
        <authorList>
            <consortium name="DOE Joint Genome Institute"/>
            <consortium name="Mycorrhizal Genomics Consortium"/>
            <person name="Kohler A."/>
            <person name="Kuo A."/>
            <person name="Nagy L.G."/>
            <person name="Floudas D."/>
            <person name="Copeland A."/>
            <person name="Barry K.W."/>
            <person name="Cichocki N."/>
            <person name="Veneault-Fourrey C."/>
            <person name="LaButti K."/>
            <person name="Lindquist E.A."/>
            <person name="Lipzen A."/>
            <person name="Lundell T."/>
            <person name="Morin E."/>
            <person name="Murat C."/>
            <person name="Riley R."/>
            <person name="Ohm R."/>
            <person name="Sun H."/>
            <person name="Tunlid A."/>
            <person name="Henrissat B."/>
            <person name="Grigoriev I.V."/>
            <person name="Hibbett D.S."/>
            <person name="Martin F."/>
        </authorList>
    </citation>
    <scope>NUCLEOTIDE SEQUENCE [LARGE SCALE GENOMIC DNA]</scope>
    <source>
        <strain evidence="3 4">MD-312</strain>
    </source>
</reference>
<evidence type="ECO:0000256" key="1">
    <source>
        <dbReference type="SAM" id="Coils"/>
    </source>
</evidence>
<proteinExistence type="predicted"/>
<dbReference type="HOGENOM" id="CLU_148820_0_0_1"/>
<dbReference type="AlphaFoldDB" id="A0A0C9VVX0"/>
<keyword evidence="4" id="KW-1185">Reference proteome</keyword>
<keyword evidence="1" id="KW-0175">Coiled coil</keyword>
<organism evidence="3 4">
    <name type="scientific">Hydnomerulius pinastri MD-312</name>
    <dbReference type="NCBI Taxonomy" id="994086"/>
    <lineage>
        <taxon>Eukaryota</taxon>
        <taxon>Fungi</taxon>
        <taxon>Dikarya</taxon>
        <taxon>Basidiomycota</taxon>
        <taxon>Agaricomycotina</taxon>
        <taxon>Agaricomycetes</taxon>
        <taxon>Agaricomycetidae</taxon>
        <taxon>Boletales</taxon>
        <taxon>Boletales incertae sedis</taxon>
        <taxon>Leucogyrophana</taxon>
    </lineage>
</organism>
<dbReference type="EMBL" id="KN839856">
    <property type="protein sequence ID" value="KIJ62300.1"/>
    <property type="molecule type" value="Genomic_DNA"/>
</dbReference>
<name>A0A0C9VVX0_9AGAM</name>
<feature type="region of interest" description="Disordered" evidence="2">
    <location>
        <begin position="1"/>
        <end position="65"/>
    </location>
</feature>
<gene>
    <name evidence="3" type="ORF">HYDPIDRAFT_114795</name>
</gene>